<organism evidence="8 9">
    <name type="scientific">Alteromonas marina</name>
    <dbReference type="NCBI Taxonomy" id="203795"/>
    <lineage>
        <taxon>Bacteria</taxon>
        <taxon>Pseudomonadati</taxon>
        <taxon>Pseudomonadota</taxon>
        <taxon>Gammaproteobacteria</taxon>
        <taxon>Alteromonadales</taxon>
        <taxon>Alteromonadaceae</taxon>
        <taxon>Alteromonas/Salinimonas group</taxon>
        <taxon>Alteromonas</taxon>
    </lineage>
</organism>
<evidence type="ECO:0000313" key="9">
    <source>
        <dbReference type="Proteomes" id="UP000031197"/>
    </source>
</evidence>
<dbReference type="GO" id="GO:0000976">
    <property type="term" value="F:transcription cis-regulatory region binding"/>
    <property type="evidence" value="ECO:0007669"/>
    <property type="project" value="TreeGrafter"/>
</dbReference>
<dbReference type="InterPro" id="IPR001789">
    <property type="entry name" value="Sig_transdc_resp-reg_receiver"/>
</dbReference>
<dbReference type="Proteomes" id="UP000031197">
    <property type="component" value="Unassembled WGS sequence"/>
</dbReference>
<feature type="domain" description="Response regulatory" evidence="7">
    <location>
        <begin position="10"/>
        <end position="129"/>
    </location>
</feature>
<keyword evidence="2" id="KW-0902">Two-component regulatory system</keyword>
<keyword evidence="5" id="KW-0804">Transcription</keyword>
<evidence type="ECO:0000256" key="1">
    <source>
        <dbReference type="ARBA" id="ARBA00022553"/>
    </source>
</evidence>
<dbReference type="Pfam" id="PF14559">
    <property type="entry name" value="TPR_19"/>
    <property type="match status" value="1"/>
</dbReference>
<reference evidence="8 9" key="1">
    <citation type="submission" date="2014-12" db="EMBL/GenBank/DDBJ databases">
        <title>Genome sequencing of Alteromonas marina AD001.</title>
        <authorList>
            <person name="Adrian T.G.S."/>
            <person name="Chan K.G."/>
        </authorList>
    </citation>
    <scope>NUCLEOTIDE SEQUENCE [LARGE SCALE GENOMIC DNA]</scope>
    <source>
        <strain evidence="8 9">AD001</strain>
    </source>
</reference>
<evidence type="ECO:0000256" key="3">
    <source>
        <dbReference type="ARBA" id="ARBA00023015"/>
    </source>
</evidence>
<comment type="caution">
    <text evidence="8">The sequence shown here is derived from an EMBL/GenBank/DDBJ whole genome shotgun (WGS) entry which is preliminary data.</text>
</comment>
<dbReference type="InterPro" id="IPR011990">
    <property type="entry name" value="TPR-like_helical_dom_sf"/>
</dbReference>
<dbReference type="SMART" id="SM00448">
    <property type="entry name" value="REC"/>
    <property type="match status" value="1"/>
</dbReference>
<dbReference type="Gene3D" id="3.40.50.2300">
    <property type="match status" value="1"/>
</dbReference>
<dbReference type="GO" id="GO:0006355">
    <property type="term" value="P:regulation of DNA-templated transcription"/>
    <property type="evidence" value="ECO:0007669"/>
    <property type="project" value="TreeGrafter"/>
</dbReference>
<evidence type="ECO:0000256" key="4">
    <source>
        <dbReference type="ARBA" id="ARBA00023125"/>
    </source>
</evidence>
<dbReference type="GO" id="GO:0000156">
    <property type="term" value="F:phosphorelay response regulator activity"/>
    <property type="evidence" value="ECO:0007669"/>
    <property type="project" value="TreeGrafter"/>
</dbReference>
<dbReference type="PANTHER" id="PTHR48111:SF1">
    <property type="entry name" value="TWO-COMPONENT RESPONSE REGULATOR ORR33"/>
    <property type="match status" value="1"/>
</dbReference>
<dbReference type="SUPFAM" id="SSF52172">
    <property type="entry name" value="CheY-like"/>
    <property type="match status" value="1"/>
</dbReference>
<dbReference type="SMART" id="SM00028">
    <property type="entry name" value="TPR"/>
    <property type="match status" value="4"/>
</dbReference>
<dbReference type="PROSITE" id="PS50110">
    <property type="entry name" value="RESPONSE_REGULATORY"/>
    <property type="match status" value="1"/>
</dbReference>
<dbReference type="GO" id="GO:0032993">
    <property type="term" value="C:protein-DNA complex"/>
    <property type="evidence" value="ECO:0007669"/>
    <property type="project" value="TreeGrafter"/>
</dbReference>
<evidence type="ECO:0000313" key="8">
    <source>
        <dbReference type="EMBL" id="KHT50087.1"/>
    </source>
</evidence>
<keyword evidence="3" id="KW-0805">Transcription regulation</keyword>
<dbReference type="SUPFAM" id="SSF48452">
    <property type="entry name" value="TPR-like"/>
    <property type="match status" value="2"/>
</dbReference>
<evidence type="ECO:0000256" key="6">
    <source>
        <dbReference type="PROSITE-ProRule" id="PRU00169"/>
    </source>
</evidence>
<gene>
    <name evidence="8" type="ORF">RJ41_13925</name>
</gene>
<dbReference type="Pfam" id="PF00072">
    <property type="entry name" value="Response_reg"/>
    <property type="match status" value="1"/>
</dbReference>
<keyword evidence="4" id="KW-0238">DNA-binding</keyword>
<dbReference type="EMBL" id="JWLW01000026">
    <property type="protein sequence ID" value="KHT50087.1"/>
    <property type="molecule type" value="Genomic_DNA"/>
</dbReference>
<comment type="caution">
    <text evidence="6">Lacks conserved residue(s) required for the propagation of feature annotation.</text>
</comment>
<dbReference type="AlphaFoldDB" id="A0A0B3Z0M7"/>
<keyword evidence="1" id="KW-0597">Phosphoprotein</keyword>
<dbReference type="Gene3D" id="1.25.40.10">
    <property type="entry name" value="Tetratricopeptide repeat domain"/>
    <property type="match status" value="2"/>
</dbReference>
<dbReference type="InterPro" id="IPR011006">
    <property type="entry name" value="CheY-like_superfamily"/>
</dbReference>
<dbReference type="GO" id="GO:0005829">
    <property type="term" value="C:cytosol"/>
    <property type="evidence" value="ECO:0007669"/>
    <property type="project" value="TreeGrafter"/>
</dbReference>
<keyword evidence="9" id="KW-1185">Reference proteome</keyword>
<dbReference type="RefSeq" id="WP_039221994.1">
    <property type="nucleotide sequence ID" value="NZ_JWLW01000026.1"/>
</dbReference>
<accession>A0A0B3Z0M7</accession>
<dbReference type="OrthoDB" id="7298659at2"/>
<sequence length="540" mass="61368">MKLHLARNTKLLIAEDQVLAKSHMHYALEQLGFKNMNYVDRPSHALSALQEHDYDAIICSYNLRSEQGGYFLLEQLNETQSLPLTSAFIFTSADTSADVVHAIVELQPDEFIAKPFSVNELDRRLSRVLSRKKALKNIYSFMDKNDYEKALSEVELFLLQPEQAEHFPLAMKIKGDLLIFTERYQEAITFFESIINIQDFSWAKMGIAKCLLALNELDDAEREIIQLALRPDSALHAYDLLAKLQIKQSAYEDALECTSLACNISPQNVPRHQIAINLARITHDYEGQFNSAKKVVRYAKNSIHDKPDIYLTAARAGVDFAMTSEPEHVNSIVKQTNEYLRQLKKAHPKAALNDELTVIDARLHYLKDDTVKAQMLLSDFHTDHAQHHSTEALLDRAKALHEVGMKKESLAILDAISSRQDEENDELNLMATYLKQEKEEKEAITLSPKILNNTAVAQYKRGNLEQSYTTFAQAFRVMPKNPSIALNYLQAIIRARKANAPMHPDTLSAIKKCRETLESAALSEDQYSRYENVKSILKSG</sequence>
<name>A0A0B3Z0M7_9ALTE</name>
<proteinExistence type="predicted"/>
<dbReference type="InterPro" id="IPR019734">
    <property type="entry name" value="TPR_rpt"/>
</dbReference>
<protein>
    <submittedName>
        <fullName evidence="8">Chemotaxis protein CheY</fullName>
    </submittedName>
</protein>
<evidence type="ECO:0000259" key="7">
    <source>
        <dbReference type="PROSITE" id="PS50110"/>
    </source>
</evidence>
<dbReference type="PANTHER" id="PTHR48111">
    <property type="entry name" value="REGULATOR OF RPOS"/>
    <property type="match status" value="1"/>
</dbReference>
<evidence type="ECO:0000256" key="2">
    <source>
        <dbReference type="ARBA" id="ARBA00023012"/>
    </source>
</evidence>
<evidence type="ECO:0000256" key="5">
    <source>
        <dbReference type="ARBA" id="ARBA00023163"/>
    </source>
</evidence>
<dbReference type="InterPro" id="IPR039420">
    <property type="entry name" value="WalR-like"/>
</dbReference>